<keyword evidence="1" id="KW-1133">Transmembrane helix</keyword>
<evidence type="ECO:0000256" key="1">
    <source>
        <dbReference type="SAM" id="Phobius"/>
    </source>
</evidence>
<sequence length="86" mass="9262">NPPWWNRRSRLERILCGVSGICLVMCTAMAVALAVIGYHYQTLKTGSSSSEISLPGNADKLVYSLYNVITPPHAVGICLKPGCVKA</sequence>
<protein>
    <submittedName>
        <fullName evidence="2">Uncharacterized protein</fullName>
    </submittedName>
</protein>
<feature type="non-terminal residue" evidence="2">
    <location>
        <position position="86"/>
    </location>
</feature>
<dbReference type="OrthoDB" id="6421271at2759"/>
<organism evidence="2 3">
    <name type="scientific">Araneus ventricosus</name>
    <name type="common">Orbweaver spider</name>
    <name type="synonym">Epeira ventricosa</name>
    <dbReference type="NCBI Taxonomy" id="182803"/>
    <lineage>
        <taxon>Eukaryota</taxon>
        <taxon>Metazoa</taxon>
        <taxon>Ecdysozoa</taxon>
        <taxon>Arthropoda</taxon>
        <taxon>Chelicerata</taxon>
        <taxon>Arachnida</taxon>
        <taxon>Araneae</taxon>
        <taxon>Araneomorphae</taxon>
        <taxon>Entelegynae</taxon>
        <taxon>Araneoidea</taxon>
        <taxon>Araneidae</taxon>
        <taxon>Araneus</taxon>
    </lineage>
</organism>
<reference evidence="2 3" key="1">
    <citation type="journal article" date="2019" name="Sci. Rep.">
        <title>Orb-weaving spider Araneus ventricosus genome elucidates the spidroin gene catalogue.</title>
        <authorList>
            <person name="Kono N."/>
            <person name="Nakamura H."/>
            <person name="Ohtoshi R."/>
            <person name="Moran D.A.P."/>
            <person name="Shinohara A."/>
            <person name="Yoshida Y."/>
            <person name="Fujiwara M."/>
            <person name="Mori M."/>
            <person name="Tomita M."/>
            <person name="Arakawa K."/>
        </authorList>
    </citation>
    <scope>NUCLEOTIDE SEQUENCE [LARGE SCALE GENOMIC DNA]</scope>
</reference>
<dbReference type="Proteomes" id="UP000499080">
    <property type="component" value="Unassembled WGS sequence"/>
</dbReference>
<feature type="non-terminal residue" evidence="2">
    <location>
        <position position="1"/>
    </location>
</feature>
<keyword evidence="1" id="KW-0472">Membrane</keyword>
<dbReference type="EMBL" id="BGPR01065805">
    <property type="protein sequence ID" value="GBO40550.1"/>
    <property type="molecule type" value="Genomic_DNA"/>
</dbReference>
<accession>A0A4Y2WVR8</accession>
<evidence type="ECO:0000313" key="3">
    <source>
        <dbReference type="Proteomes" id="UP000499080"/>
    </source>
</evidence>
<comment type="caution">
    <text evidence="2">The sequence shown here is derived from an EMBL/GenBank/DDBJ whole genome shotgun (WGS) entry which is preliminary data.</text>
</comment>
<keyword evidence="1" id="KW-0812">Transmembrane</keyword>
<name>A0A4Y2WVR8_ARAVE</name>
<proteinExistence type="predicted"/>
<evidence type="ECO:0000313" key="2">
    <source>
        <dbReference type="EMBL" id="GBO40550.1"/>
    </source>
</evidence>
<keyword evidence="3" id="KW-1185">Reference proteome</keyword>
<feature type="transmembrane region" description="Helical" evidence="1">
    <location>
        <begin position="14"/>
        <end position="40"/>
    </location>
</feature>
<gene>
    <name evidence="2" type="ORF">AVEN_177825_1</name>
</gene>
<dbReference type="AlphaFoldDB" id="A0A4Y2WVR8"/>